<dbReference type="GO" id="GO:1901135">
    <property type="term" value="P:carbohydrate derivative metabolic process"/>
    <property type="evidence" value="ECO:0007669"/>
    <property type="project" value="InterPro"/>
</dbReference>
<organism evidence="2 3">
    <name type="scientific">Holdemanella biformis</name>
    <dbReference type="NCBI Taxonomy" id="1735"/>
    <lineage>
        <taxon>Bacteria</taxon>
        <taxon>Bacillati</taxon>
        <taxon>Bacillota</taxon>
        <taxon>Erysipelotrichia</taxon>
        <taxon>Erysipelotrichales</taxon>
        <taxon>Erysipelotrichaceae</taxon>
        <taxon>Holdemanella</taxon>
    </lineage>
</organism>
<dbReference type="Gene3D" id="3.40.50.10490">
    <property type="entry name" value="Glucose-6-phosphate isomerase like protein, domain 1"/>
    <property type="match status" value="1"/>
</dbReference>
<dbReference type="PANTHER" id="PTHR30390">
    <property type="entry name" value="SEDOHEPTULOSE 7-PHOSPHATE ISOMERASE / DNAA INITIATOR-ASSOCIATING FACTOR FOR REPLICATION INITIATION"/>
    <property type="match status" value="1"/>
</dbReference>
<evidence type="ECO:0000313" key="3">
    <source>
        <dbReference type="Proteomes" id="UP000285274"/>
    </source>
</evidence>
<dbReference type="Proteomes" id="UP000285274">
    <property type="component" value="Unassembled WGS sequence"/>
</dbReference>
<dbReference type="PANTHER" id="PTHR30390:SF7">
    <property type="entry name" value="PHOSPHOHEPTOSE ISOMERASE"/>
    <property type="match status" value="1"/>
</dbReference>
<dbReference type="NCBIfam" id="NF002805">
    <property type="entry name" value="PRK02947.1"/>
    <property type="match status" value="1"/>
</dbReference>
<dbReference type="CDD" id="cd05013">
    <property type="entry name" value="SIS_RpiR"/>
    <property type="match status" value="1"/>
</dbReference>
<dbReference type="InterPro" id="IPR001347">
    <property type="entry name" value="SIS_dom"/>
</dbReference>
<dbReference type="RefSeq" id="WP_118319477.1">
    <property type="nucleotide sequence ID" value="NZ_QRVM01000008.1"/>
</dbReference>
<dbReference type="InterPro" id="IPR046348">
    <property type="entry name" value="SIS_dom_sf"/>
</dbReference>
<feature type="domain" description="SIS" evidence="1">
    <location>
        <begin position="31"/>
        <end position="215"/>
    </location>
</feature>
<dbReference type="SUPFAM" id="SSF53697">
    <property type="entry name" value="SIS domain"/>
    <property type="match status" value="1"/>
</dbReference>
<dbReference type="GO" id="GO:0016853">
    <property type="term" value="F:isomerase activity"/>
    <property type="evidence" value="ECO:0007669"/>
    <property type="project" value="UniProtKB-KW"/>
</dbReference>
<dbReference type="GO" id="GO:0097367">
    <property type="term" value="F:carbohydrate derivative binding"/>
    <property type="evidence" value="ECO:0007669"/>
    <property type="project" value="InterPro"/>
</dbReference>
<dbReference type="InterPro" id="IPR050099">
    <property type="entry name" value="SIS_GmhA/DiaA_subfam"/>
</dbReference>
<accession>A0A412J6P9</accession>
<evidence type="ECO:0000259" key="1">
    <source>
        <dbReference type="PROSITE" id="PS51464"/>
    </source>
</evidence>
<proteinExistence type="predicted"/>
<comment type="caution">
    <text evidence="2">The sequence shown here is derived from an EMBL/GenBank/DDBJ whole genome shotgun (WGS) entry which is preliminary data.</text>
</comment>
<dbReference type="PROSITE" id="PS51464">
    <property type="entry name" value="SIS"/>
    <property type="match status" value="1"/>
</dbReference>
<reference evidence="2 3" key="1">
    <citation type="submission" date="2018-08" db="EMBL/GenBank/DDBJ databases">
        <title>A genome reference for cultivated species of the human gut microbiota.</title>
        <authorList>
            <person name="Zou Y."/>
            <person name="Xue W."/>
            <person name="Luo G."/>
        </authorList>
    </citation>
    <scope>NUCLEOTIDE SEQUENCE [LARGE SCALE GENOMIC DNA]</scope>
    <source>
        <strain evidence="2 3">AF22-10AC</strain>
    </source>
</reference>
<dbReference type="Pfam" id="PF13580">
    <property type="entry name" value="SIS_2"/>
    <property type="match status" value="1"/>
</dbReference>
<name>A0A412J6P9_9FIRM</name>
<sequence length="247" mass="27414">MEFKYLERIHELMDVIEKDEAKSMEECVDLLTTCILNKHSIYTFGASHAGILSEELYYRAGGLMLFNPIFGREIMLDTSPITLTSKMERCVGYGTNLAQSKVNFKKDDVLIVHSVSGRNPVAIEIAAEAKKMGTKVIAITNLSYSKSVTSRHPSKKKLYEFADIILDNHGDVGDACVKIDGLEQKVSPTSTVIGAMMLNSIVAAVAQKLVDSGMKKPPIFYSANLDGGDALNQKLYEEYKESIHYQF</sequence>
<evidence type="ECO:0000313" key="2">
    <source>
        <dbReference type="EMBL" id="RGS48019.1"/>
    </source>
</evidence>
<keyword evidence="2" id="KW-0413">Isomerase</keyword>
<dbReference type="AlphaFoldDB" id="A0A412J6P9"/>
<protein>
    <submittedName>
        <fullName evidence="2">Sugar isomerase domain-containing protein</fullName>
    </submittedName>
</protein>
<dbReference type="InterPro" id="IPR035472">
    <property type="entry name" value="RpiR-like_SIS"/>
</dbReference>
<gene>
    <name evidence="2" type="ORF">DWX92_03295</name>
</gene>
<dbReference type="EMBL" id="QRVM01000008">
    <property type="protein sequence ID" value="RGS48019.1"/>
    <property type="molecule type" value="Genomic_DNA"/>
</dbReference>